<sequence>MPWDDYRRLDQDVFLPEGDRNARYKLVCLLYEENQNVR</sequence>
<accession>G6XIY2</accession>
<dbReference type="AlphaFoldDB" id="G6XIY2"/>
<name>G6XIY2_9PROT</name>
<comment type="caution">
    <text evidence="1">The sequence shown here is derived from an EMBL/GenBank/DDBJ whole genome shotgun (WGS) entry which is preliminary data.</text>
</comment>
<organism evidence="1 2">
    <name type="scientific">Gluconobacter morbifer G707</name>
    <dbReference type="NCBI Taxonomy" id="1088869"/>
    <lineage>
        <taxon>Bacteria</taxon>
        <taxon>Pseudomonadati</taxon>
        <taxon>Pseudomonadota</taxon>
        <taxon>Alphaproteobacteria</taxon>
        <taxon>Acetobacterales</taxon>
        <taxon>Acetobacteraceae</taxon>
        <taxon>Gluconobacter</taxon>
    </lineage>
</organism>
<evidence type="ECO:0000313" key="1">
    <source>
        <dbReference type="EMBL" id="EHH68412.1"/>
    </source>
</evidence>
<keyword evidence="2" id="KW-1185">Reference proteome</keyword>
<dbReference type="EMBL" id="AGQV01000002">
    <property type="protein sequence ID" value="EHH68412.1"/>
    <property type="molecule type" value="Genomic_DNA"/>
</dbReference>
<evidence type="ECO:0000313" key="2">
    <source>
        <dbReference type="Proteomes" id="UP000004949"/>
    </source>
</evidence>
<proteinExistence type="predicted"/>
<reference evidence="1 2" key="1">
    <citation type="submission" date="2011-10" db="EMBL/GenBank/DDBJ databases">
        <title>Genome sequence of Gluconobacter morbifer G707, isolated from Drosophila gut.</title>
        <authorList>
            <person name="Lee W.-J."/>
            <person name="Kim E.-K."/>
        </authorList>
    </citation>
    <scope>NUCLEOTIDE SEQUENCE [LARGE SCALE GENOMIC DNA]</scope>
    <source>
        <strain evidence="1 2">G707</strain>
    </source>
</reference>
<dbReference type="PATRIC" id="fig|1088869.3.peg.1182"/>
<dbReference type="Proteomes" id="UP000004949">
    <property type="component" value="Unassembled WGS sequence"/>
</dbReference>
<gene>
    <name evidence="1" type="ORF">GMO_11820</name>
</gene>
<protein>
    <submittedName>
        <fullName evidence="1">Uncharacterized protein</fullName>
    </submittedName>
</protein>